<dbReference type="Gene3D" id="2.20.25.140">
    <property type="match status" value="1"/>
</dbReference>
<dbReference type="Proteomes" id="UP000279799">
    <property type="component" value="Chromosome"/>
</dbReference>
<dbReference type="InterPro" id="IPR050938">
    <property type="entry name" value="Collagen_Structural_Proteins"/>
</dbReference>
<feature type="coiled-coil region" evidence="11">
    <location>
        <begin position="3552"/>
        <end position="3579"/>
    </location>
</feature>
<keyword evidence="7" id="KW-0732">Signal</keyword>
<evidence type="ECO:0000256" key="3">
    <source>
        <dbReference type="ARBA" id="ARBA00005848"/>
    </source>
</evidence>
<feature type="coiled-coil region" evidence="11">
    <location>
        <begin position="2888"/>
        <end position="2915"/>
    </location>
</feature>
<dbReference type="InterPro" id="IPR045584">
    <property type="entry name" value="Pilin-like"/>
</dbReference>
<evidence type="ECO:0000256" key="12">
    <source>
        <dbReference type="SAM" id="MobiDB-lite"/>
    </source>
</evidence>
<feature type="region of interest" description="Disordered" evidence="12">
    <location>
        <begin position="1644"/>
        <end position="1677"/>
    </location>
</feature>
<evidence type="ECO:0000259" key="14">
    <source>
        <dbReference type="Pfam" id="PF05658"/>
    </source>
</evidence>
<feature type="domain" description="Trimeric autotransporter adhesin YadA-like head" evidence="14">
    <location>
        <begin position="196"/>
        <end position="220"/>
    </location>
</feature>
<feature type="compositionally biased region" description="Low complexity" evidence="12">
    <location>
        <begin position="1261"/>
        <end position="1279"/>
    </location>
</feature>
<dbReference type="GO" id="GO:0009986">
    <property type="term" value="C:cell surface"/>
    <property type="evidence" value="ECO:0007669"/>
    <property type="project" value="UniProtKB-SubCell"/>
</dbReference>
<feature type="compositionally biased region" description="Basic and acidic residues" evidence="12">
    <location>
        <begin position="1420"/>
        <end position="1430"/>
    </location>
</feature>
<proteinExistence type="inferred from homology"/>
<dbReference type="Pfam" id="PF05658">
    <property type="entry name" value="YadA_head"/>
    <property type="match status" value="4"/>
</dbReference>
<feature type="domain" description="Trimeric autotransporter adhesin YadA-like head" evidence="14">
    <location>
        <begin position="414"/>
        <end position="439"/>
    </location>
</feature>
<dbReference type="GO" id="GO:0009279">
    <property type="term" value="C:cell outer membrane"/>
    <property type="evidence" value="ECO:0007669"/>
    <property type="project" value="UniProtKB-SubCell"/>
</dbReference>
<evidence type="ECO:0000256" key="2">
    <source>
        <dbReference type="ARBA" id="ARBA00004442"/>
    </source>
</evidence>
<feature type="domain" description="Trimeric autotransporter adhesin Trp ring" evidence="17">
    <location>
        <begin position="845"/>
        <end position="896"/>
    </location>
</feature>
<keyword evidence="4" id="KW-0813">Transport</keyword>
<feature type="coiled-coil region" evidence="11">
    <location>
        <begin position="2482"/>
        <end position="2530"/>
    </location>
</feature>
<dbReference type="Pfam" id="PF13018">
    <property type="entry name" value="ESPR"/>
    <property type="match status" value="1"/>
</dbReference>
<dbReference type="PANTHER" id="PTHR37456">
    <property type="entry name" value="SI:CH211-266K2.1"/>
    <property type="match status" value="1"/>
</dbReference>
<evidence type="ECO:0000256" key="6">
    <source>
        <dbReference type="ARBA" id="ARBA00022692"/>
    </source>
</evidence>
<dbReference type="SUPFAM" id="SSF101967">
    <property type="entry name" value="Adhesin YadA, collagen-binding domain"/>
    <property type="match status" value="4"/>
</dbReference>
<feature type="compositionally biased region" description="Low complexity" evidence="12">
    <location>
        <begin position="1028"/>
        <end position="1070"/>
    </location>
</feature>
<feature type="compositionally biased region" description="Basic and acidic residues" evidence="12">
    <location>
        <begin position="903"/>
        <end position="916"/>
    </location>
</feature>
<dbReference type="SUPFAM" id="SSF101999">
    <property type="entry name" value="Trimeric adhesin"/>
    <property type="match status" value="4"/>
</dbReference>
<feature type="compositionally biased region" description="Basic and acidic residues" evidence="12">
    <location>
        <begin position="2399"/>
        <end position="2408"/>
    </location>
</feature>
<reference evidence="18 19" key="1">
    <citation type="submission" date="2018-12" db="EMBL/GenBank/DDBJ databases">
        <authorList>
            <consortium name="Pathogen Informatics"/>
        </authorList>
    </citation>
    <scope>NUCLEOTIDE SEQUENCE [LARGE SCALE GENOMIC DNA]</scope>
    <source>
        <strain evidence="18 19">NCTC12871</strain>
    </source>
</reference>
<evidence type="ECO:0000256" key="7">
    <source>
        <dbReference type="ARBA" id="ARBA00022729"/>
    </source>
</evidence>
<dbReference type="InterPro" id="IPR037174">
    <property type="entry name" value="Trimeric_adhesin"/>
</dbReference>
<dbReference type="InterPro" id="IPR005594">
    <property type="entry name" value="YadA_C"/>
</dbReference>
<evidence type="ECO:0000256" key="4">
    <source>
        <dbReference type="ARBA" id="ARBA00022448"/>
    </source>
</evidence>
<feature type="compositionally biased region" description="Polar residues" evidence="12">
    <location>
        <begin position="1661"/>
        <end position="1670"/>
    </location>
</feature>
<evidence type="ECO:0000259" key="13">
    <source>
        <dbReference type="Pfam" id="PF03895"/>
    </source>
</evidence>
<accession>A0A448TVH7</accession>
<evidence type="ECO:0000256" key="9">
    <source>
        <dbReference type="ARBA" id="ARBA00023136"/>
    </source>
</evidence>
<evidence type="ECO:0000259" key="16">
    <source>
        <dbReference type="Pfam" id="PF13018"/>
    </source>
</evidence>
<protein>
    <submittedName>
        <fullName evidence="18">Autotransporter adhesin</fullName>
    </submittedName>
</protein>
<comment type="subcellular location">
    <subcellularLocation>
        <location evidence="2">Cell outer membrane</location>
    </subcellularLocation>
    <subcellularLocation>
        <location evidence="1">Cell surface</location>
    </subcellularLocation>
</comment>
<feature type="domain" description="Trimeric autotransporter adhesin YadA-like stalk" evidence="15">
    <location>
        <begin position="2781"/>
        <end position="2817"/>
    </location>
</feature>
<dbReference type="InterPro" id="IPR008640">
    <property type="entry name" value="Adhesin_Head_dom"/>
</dbReference>
<keyword evidence="6" id="KW-0812">Transmembrane</keyword>
<name>A0A448TVH7_9PAST</name>
<evidence type="ECO:0000256" key="10">
    <source>
        <dbReference type="ARBA" id="ARBA00023237"/>
    </source>
</evidence>
<feature type="domain" description="ESPR" evidence="16">
    <location>
        <begin position="1"/>
        <end position="34"/>
    </location>
</feature>
<feature type="region of interest" description="Disordered" evidence="12">
    <location>
        <begin position="903"/>
        <end position="1453"/>
    </location>
</feature>
<evidence type="ECO:0000256" key="5">
    <source>
        <dbReference type="ARBA" id="ARBA00022452"/>
    </source>
</evidence>
<dbReference type="RefSeq" id="WP_126600274.1">
    <property type="nucleotide sequence ID" value="NZ_LR134510.1"/>
</dbReference>
<dbReference type="KEGG" id="adp:NCTC12871_01427"/>
<dbReference type="Pfam" id="PF01391">
    <property type="entry name" value="Collagen"/>
    <property type="match status" value="2"/>
</dbReference>
<dbReference type="Pfam" id="PF03895">
    <property type="entry name" value="YadA_anchor"/>
    <property type="match status" value="1"/>
</dbReference>
<dbReference type="GO" id="GO:0015031">
    <property type="term" value="P:protein transport"/>
    <property type="evidence" value="ECO:0007669"/>
    <property type="project" value="UniProtKB-KW"/>
</dbReference>
<dbReference type="OrthoDB" id="5677234at2"/>
<feature type="region of interest" description="Disordered" evidence="12">
    <location>
        <begin position="1895"/>
        <end position="1917"/>
    </location>
</feature>
<dbReference type="InterPro" id="IPR008160">
    <property type="entry name" value="Collagen"/>
</dbReference>
<feature type="domain" description="Trimeric autotransporter adhesin YadA-like head" evidence="14">
    <location>
        <begin position="156"/>
        <end position="177"/>
    </location>
</feature>
<comment type="similarity">
    <text evidence="3">Belongs to the autotransporter-2 (AT-2) (TC 1.B.40) family.</text>
</comment>
<dbReference type="InterPro" id="IPR040482">
    <property type="entry name" value="Trp_ring"/>
</dbReference>
<keyword evidence="11" id="KW-0175">Coiled coil</keyword>
<keyword evidence="8" id="KW-0653">Protein transport</keyword>
<feature type="domain" description="Trimeric autotransporter adhesin YadA-like stalk" evidence="15">
    <location>
        <begin position="2038"/>
        <end position="2078"/>
    </location>
</feature>
<feature type="domain" description="Trimeric autotransporter adhesin YadA-like stalk" evidence="15">
    <location>
        <begin position="669"/>
        <end position="697"/>
    </location>
</feature>
<feature type="coiled-coil region" evidence="11">
    <location>
        <begin position="1491"/>
        <end position="1552"/>
    </location>
</feature>
<keyword evidence="19" id="KW-1185">Reference proteome</keyword>
<keyword evidence="5" id="KW-1134">Transmembrane beta strand</keyword>
<dbReference type="InterPro" id="IPR011049">
    <property type="entry name" value="Serralysin-like_metalloprot_C"/>
</dbReference>
<dbReference type="EMBL" id="LR134510">
    <property type="protein sequence ID" value="VEJ09938.1"/>
    <property type="molecule type" value="Genomic_DNA"/>
</dbReference>
<evidence type="ECO:0000256" key="8">
    <source>
        <dbReference type="ARBA" id="ARBA00022927"/>
    </source>
</evidence>
<dbReference type="Gene3D" id="3.30.1300.30">
    <property type="entry name" value="GSPII I/J protein-like"/>
    <property type="match status" value="1"/>
</dbReference>
<evidence type="ECO:0000313" key="19">
    <source>
        <dbReference type="Proteomes" id="UP000279799"/>
    </source>
</evidence>
<feature type="compositionally biased region" description="Basic and acidic residues" evidence="12">
    <location>
        <begin position="1217"/>
        <end position="1246"/>
    </location>
</feature>
<dbReference type="InterPro" id="IPR008635">
    <property type="entry name" value="Coiled_stalk_dom"/>
</dbReference>
<keyword evidence="10" id="KW-0998">Cell outer membrane</keyword>
<gene>
    <name evidence="18" type="primary">yadA_7</name>
    <name evidence="18" type="ORF">NCTC12871_01427</name>
</gene>
<dbReference type="Gene3D" id="2.150.10.10">
    <property type="entry name" value="Serralysin-like metalloprotease, C-terminal"/>
    <property type="match status" value="4"/>
</dbReference>
<dbReference type="Pfam" id="PF18669">
    <property type="entry name" value="Trp_ring"/>
    <property type="match status" value="1"/>
</dbReference>
<feature type="domain" description="Trimeric autotransporter adhesin YadA-like stalk" evidence="15">
    <location>
        <begin position="3307"/>
        <end position="3347"/>
    </location>
</feature>
<dbReference type="Pfam" id="PF05662">
    <property type="entry name" value="YadA_stalk"/>
    <property type="match status" value="5"/>
</dbReference>
<dbReference type="Gene3D" id="6.10.250.2040">
    <property type="match status" value="1"/>
</dbReference>
<feature type="coiled-coil region" evidence="11">
    <location>
        <begin position="2115"/>
        <end position="2182"/>
    </location>
</feature>
<evidence type="ECO:0000256" key="1">
    <source>
        <dbReference type="ARBA" id="ARBA00004241"/>
    </source>
</evidence>
<dbReference type="InterPro" id="IPR024973">
    <property type="entry name" value="ESPR"/>
</dbReference>
<keyword evidence="9" id="KW-0472">Membrane</keyword>
<evidence type="ECO:0000313" key="18">
    <source>
        <dbReference type="EMBL" id="VEJ09938.1"/>
    </source>
</evidence>
<feature type="domain" description="Trimeric autotransporter adhesin YadA-like stalk" evidence="15">
    <location>
        <begin position="3032"/>
        <end position="3066"/>
    </location>
</feature>
<dbReference type="PANTHER" id="PTHR37456:SF6">
    <property type="entry name" value="COLLAGEN ALPHA-1(XXIII) CHAIN-LIKE ISOFORM X2"/>
    <property type="match status" value="1"/>
</dbReference>
<evidence type="ECO:0000259" key="17">
    <source>
        <dbReference type="Pfam" id="PF18669"/>
    </source>
</evidence>
<feature type="domain" description="Trimeric autotransporter adhesin YadA-like C-terminal membrane anchor" evidence="13">
    <location>
        <begin position="3595"/>
        <end position="3654"/>
    </location>
</feature>
<dbReference type="Gene3D" id="6.20.50.100">
    <property type="match status" value="2"/>
</dbReference>
<feature type="domain" description="Trimeric autotransporter adhesin YadA-like head" evidence="14">
    <location>
        <begin position="551"/>
        <end position="576"/>
    </location>
</feature>
<organism evidence="18 19">
    <name type="scientific">Actinobacillus delphinicola</name>
    <dbReference type="NCBI Taxonomy" id="51161"/>
    <lineage>
        <taxon>Bacteria</taxon>
        <taxon>Pseudomonadati</taxon>
        <taxon>Pseudomonadota</taxon>
        <taxon>Gammaproteobacteria</taxon>
        <taxon>Pasteurellales</taxon>
        <taxon>Pasteurellaceae</taxon>
        <taxon>Actinobacillus</taxon>
    </lineage>
</organism>
<dbReference type="SUPFAM" id="SSF54523">
    <property type="entry name" value="Pili subunits"/>
    <property type="match status" value="1"/>
</dbReference>
<feature type="region of interest" description="Disordered" evidence="12">
    <location>
        <begin position="2387"/>
        <end position="2412"/>
    </location>
</feature>
<feature type="compositionally biased region" description="Low complexity" evidence="12">
    <location>
        <begin position="1381"/>
        <end position="1399"/>
    </location>
</feature>
<evidence type="ECO:0000256" key="11">
    <source>
        <dbReference type="SAM" id="Coils"/>
    </source>
</evidence>
<dbReference type="Gene3D" id="3.90.1780.10">
    <property type="entry name" value="Trimeric adhesin"/>
    <property type="match status" value="6"/>
</dbReference>
<evidence type="ECO:0000259" key="15">
    <source>
        <dbReference type="Pfam" id="PF05662"/>
    </source>
</evidence>
<dbReference type="CDD" id="cd12820">
    <property type="entry name" value="LbR_YadA-like"/>
    <property type="match status" value="2"/>
</dbReference>
<sequence>MNKIFKVVFSKNLQRFVVTSELAKGHTKASTTDKTINLIRPFTFIKSLLALSIGAALMTPTSVFAADKSAADQCVPSLNIINNKLQLGQLPKGCELRKGWVDSVEKTYSLKYGNVYANNIGLQQWTNDPVHFQTVNLSNLPNSSQAVQIGIYANAGERSTAVGWGATANDQSGVAVGLQTVASDIQAVSVGSRTIASGNQSTALGNDTVAGGYSSVALGSDDVAVRFRDEFSLQRMMENFVNKAGLKTQSDQDYFEQIVKKLTVKKNGASLELGTGSGSAFEKLSQSDKEFLEKLKYAGNMSLSNFLSKYYLSVGLADPNCTGNSCKLEWTNHAIYSPTFAGGIGAVAIGPRAIADGEVATTVGTLSFALGDHSSAFGFRSFVSKKSIGGTAFGEASHVFGINGTAVGHQAESTNANASAFGNGAHAVGNSSLALGDNAAANAEVSNKSSFTAAVKAQHNAMKINSSETISPTLKDFEFKYKETGTPYLTMKTEDGKETVNVKKTAKFGDHAISIGHLVLADGDRSTVIGNSAYVGGNDSLGIGTATYVDANAANAVAVGTGSYVSQKGSVAIGNLATSNSEKGIALGASAIANSLSGVALGSASHADRVSLVSNGTQVTINEKPTVNAHQVYAPVSTKADDQFGQAIISTVKGNLGAISVGNDTATRQITHVAAGTADDDAVNVAQLKAVAAHTGGVTRYQGDMGDSDNKVLTRTSEQTLGVKTTKDWTGKDGAHYTGDNLETYTTADGIQIGMKDTPTFKTITLTNGNKGGNNSVTLTPTEKGLSFGDKQLSGVTSSATTFTPQGLTGEGVTDKNAPLLQFNNPAPSDTVQHSVATVGDLMNLGWIVSAGKTDSSSTYKDVVKNANEVHFVGSDGIIVDGQTNSDGVREIKITLDKDTLAKDDRFKGPKGDRGETGPAGPMGPQGIPGPVGPQGPAGKQGKEGPAGPRGATGPKGDQGEMGPQGKQGEPGERGPVGPIGPQGPRGEQGLQGPAGPEGKTGPQGPAGERGPVGPQGERGPKGDTGPKGEQGPIGPEGPQGKQGDIGPQGPEGKPGKQGPVGPKGAPGERGPAGERGPKGDTGPVGPKGDRGPVGPQGPAGKDGAQGPKGERGETGPQGPVGPVGPMGPKGETGATGPQGPRGETGAQGQKGDRGEIGPQGPAGKPGERGPVGPQGPAGKDGAQGPRGERGETGPQGPVGPMGAKGETGATGPQGPKGDRGEIGPEGPQGEKGDTGPRGPKGDRGEQGPAGEKGPKGDTGPRGPAGERGPAGPVGPRGEQGPAGPEGKTGPQGPAGERGPVGPRGETGPQGPIGPKGEQGPAGKDGAQGPRGERGETGLQGPVGPMGPKGETGATGPQGPKGDRGEQGPAGEKGPKGDTGPRGPAGERGPAGPVGPRGEQGPAGPKGETGPRGPQGPAGKDGKNGKDGKDGSGSVKLGDSTTVSGTGTIADPYRINVTSGDIKVYDGKDANKPQGKLYVGNLPAGSTPEKQKELTNALNQAKKAVQTQENELKTAQEALKAKPDDSAAKTKVQESEKALTTAQDNLTKAQENYQNAGFGKVATVQNVVDAINQSGFNLEAEGAHTALINPGHTVNLTGKPTTKVGSTDKSDAGNIVITQSTENGKTTVHFDLNKNLDLSKTVNGKTEQGSIGGLADHLPTPANTTKSENAPTVDETKGHQAATINDVLNAGWNLQNNTTPIDFVKPYDTVNFANGNGTQITVTADSAHKVNTVKVDINVDGKTLTTEPMYKDPTTHQDVKVVKGDGNNGTSKDKWYQANAEGKPEAGKEVQAKDVKQVLTTNGTFGLRDSTGNTATAGLNQTVEVIGKDGVDAKVITVNKQGNTPEYKALQVSLKGNVDVAGDGNNGSSITLHGAKNTAGTTTTTAPQAKITVANGTNGVDGVSGDDTRTAGNGHNGMTRIEYQNGTGPKHEVATLDDGLIFKGDDGKAVTRKLNQTLTIKGDAKSADLATFTTGNIGVVKDPATDAHGLVIKLAKDLHGINSLQGDNNGSKITLGDNGKGITLSNGQSGTGDHDVQLHGVATGTAPTDAVNVKQLIDEINANATQLKNGDNTIVTGNGTKADPYRVNVQTGDVTVNSTTGKADGLPTGVTEDEAKKLQTALDNAEKAVANNRQALADVKAKLDTAEKGKNPETIKQAKADVTKAEQELSNAQNGLDTAQKAYQDKGLDKVATVQSVAKAINNSGFTLQANGTGGNLVKPGSTVNLTGNSTPAQGTTPAKNGNIVVNQTTDKQGNTTVHFDLNQHLDLSKPGKDGTKVYGSIDGLKDHLTAPNTNQPLQVQTKPADVKEHQAATVGDVLNAGWNVQNNGNQKGFIKAYDSVNFVNGAGTIAQVTEQENGKVNVTFNVGVDGKTTKIVAKDGDGKVVVKGNGTNGTQADKWYHPNDKGEPSGTALTPDQAKNVKQEIVSNSVSALQNGDHTQVTGTGSETDPYKVNVVTGSLSNGNNASPAGQTPAGKVVVDTKTLQTAVDNAKKALEAAKAKNPQDAKAVKEAEAKVAQAEKALQDADKQIATVGNVAKAINDSGFTLQTNGKGGELVKPGSTVNLTGQTTPAQGTTAKDGNIVVKQTVEDGQPTVHFDLNQHLDLSKPGQDGHKVYGSIDGLNNHFTEPSTQNIKSESVPSDIAPKAHQAATVSDVLNVGWNLQGNSTPVDFVKPFDTVNIIDGTGTTVVAKASDHGTESTIQINSLTQYVDDQGNPLVHHGDKYYPAGSIVGKDGKVYPQGTPMTDGEPNDSHAPVATPVTPAKVGIVSPNKQPIKLGNVATGTSDQDAVNVKQLRDTIKENATHIANGDSTVISGTGTQNDPFRVNVTTGDVTIGQDGKAQVPTNPTLQNALNKAEKTVNDNRQSLDMAKTALENAEKGKDTSAITAAKNKVAQAEKALNQAQHALDKAQKDYQDAGLGKVATVEGVAKAINQSGFNLEADGANKTLIHPGNTVNLTGKTEKAGKAENGNVIVSQTTDTTTGKTTVHFSLNKDLKDINSVQGSNGGSKITLGDKDHGITLSNGDNKPTQVHGVAAGTSPTDAVNKGQLDNAINHQAQSINANTPFEYKDTQGHKLEKVGDHFYQNEGNAPLVISKDGKVYPANTPLDAQGKPTNGAQPLTATDANNVVISAKGKAPQVVNNVKSTIASQVEKALADKHVTKPNANATAAEKAAYKQAVEKAAADVVNALTQQDTGLNTAATVGDLKTVATAGLNFEGNDSKVVHRNLGQTLQVTGDIDKAHLDHFESAQNNIRVVKNGDGLQVQLNQNLTNIHSLQGPQNGSKITLGGKNDGITLSNGDDKPTQVHGVAAGTKPTDAVNKSQLDQAKKALTDDLTNNVNKLNQTIADQTIQIGANGGKKHPVKLRDGLDFHGTKGETTVNVDGGKITVGLDKNFVNKVDNNTKTLENLKLNRGEGFQIQGDQGTAIQTKLESNYQVKVEGKNVNGHRNISVTSGSDKLEIALDKDVQVANSVTAGDSHGPHTTVSTDGVQVADKAGNTGINIQAGDKHNTIGFRQSNPKDIRTATGEIRGLATPTSSQLSHAANVDYVNKMVNQSYNNVNKRINNLQNTLKDMDKRHNAGVAGAIALGFLQRPNEGGRSIISAAIGGHLGQKALAIGYARNSDNNKMSFKVGVGLNTQKNVDYGASVGYQW</sequence>
<feature type="compositionally biased region" description="Low complexity" evidence="12">
    <location>
        <begin position="935"/>
        <end position="949"/>
    </location>
</feature>